<dbReference type="EMBL" id="JAAOAM010000099">
    <property type="protein sequence ID" value="KAF5548269.1"/>
    <property type="molecule type" value="Genomic_DNA"/>
</dbReference>
<dbReference type="Proteomes" id="UP000522262">
    <property type="component" value="Unassembled WGS sequence"/>
</dbReference>
<evidence type="ECO:0000313" key="2">
    <source>
        <dbReference type="Proteomes" id="UP000522262"/>
    </source>
</evidence>
<dbReference type="Gene3D" id="3.30.710.10">
    <property type="entry name" value="Potassium Channel Kv1.1, Chain A"/>
    <property type="match status" value="1"/>
</dbReference>
<gene>
    <name evidence="1" type="ORF">FMEXI_4833</name>
</gene>
<protein>
    <recommendedName>
        <fullName evidence="3">Nuclear pore protein</fullName>
    </recommendedName>
</protein>
<comment type="caution">
    <text evidence="1">The sequence shown here is derived from an EMBL/GenBank/DDBJ whole genome shotgun (WGS) entry which is preliminary data.</text>
</comment>
<keyword evidence="2" id="KW-1185">Reference proteome</keyword>
<dbReference type="CDD" id="cd18186">
    <property type="entry name" value="BTB_POZ_ZBTB_KLHL-like"/>
    <property type="match status" value="1"/>
</dbReference>
<sequence>MSPENIVFDPRGDVKLCVGETAPVTFTVCARALARASPVFERMLFGSFMESKPSNGEDWMVELPEDKPKALSIFLHISHGQFHQVPRILSIDDLYDLTVLSNYYDGTHMLEPWVGRWMSLVEDDTKASKVSMAKSLWIAWEFGRKDSFCRIARRMLMESDGSEDPQLRMQPDILGKFPTNITKAITNSASERISANRLMTLQALLDIIRKLINDLLVVDEKPRWCRHAEWMGPHRCESMILGSITFCLARGGLWPLPQAEGVMDSIVGLRRKMTQLVIHDIGKFDGLDHSHCNPMQFLLGEVERVFINIRNPVTKDDLDAMDKQWKRLTKA</sequence>
<dbReference type="SUPFAM" id="SSF54695">
    <property type="entry name" value="POZ domain"/>
    <property type="match status" value="1"/>
</dbReference>
<accession>A0A8H5J3Q3</accession>
<organism evidence="1 2">
    <name type="scientific">Fusarium mexicanum</name>
    <dbReference type="NCBI Taxonomy" id="751941"/>
    <lineage>
        <taxon>Eukaryota</taxon>
        <taxon>Fungi</taxon>
        <taxon>Dikarya</taxon>
        <taxon>Ascomycota</taxon>
        <taxon>Pezizomycotina</taxon>
        <taxon>Sordariomycetes</taxon>
        <taxon>Hypocreomycetidae</taxon>
        <taxon>Hypocreales</taxon>
        <taxon>Nectriaceae</taxon>
        <taxon>Fusarium</taxon>
        <taxon>Fusarium fujikuroi species complex</taxon>
    </lineage>
</organism>
<evidence type="ECO:0008006" key="3">
    <source>
        <dbReference type="Google" id="ProtNLM"/>
    </source>
</evidence>
<proteinExistence type="predicted"/>
<evidence type="ECO:0000313" key="1">
    <source>
        <dbReference type="EMBL" id="KAF5548269.1"/>
    </source>
</evidence>
<dbReference type="InterPro" id="IPR011333">
    <property type="entry name" value="SKP1/BTB/POZ_sf"/>
</dbReference>
<dbReference type="AlphaFoldDB" id="A0A8H5J3Q3"/>
<reference evidence="1 2" key="1">
    <citation type="submission" date="2020-05" db="EMBL/GenBank/DDBJ databases">
        <title>Identification and distribution of gene clusters putatively required for synthesis of sphingolipid metabolism inhibitors in phylogenetically diverse species of the filamentous fungus Fusarium.</title>
        <authorList>
            <person name="Kim H.-S."/>
            <person name="Busman M."/>
            <person name="Brown D.W."/>
            <person name="Divon H."/>
            <person name="Uhlig S."/>
            <person name="Proctor R.H."/>
        </authorList>
    </citation>
    <scope>NUCLEOTIDE SEQUENCE [LARGE SCALE GENOMIC DNA]</scope>
    <source>
        <strain evidence="1 2">NRRL 53147</strain>
    </source>
</reference>
<name>A0A8H5J3Q3_9HYPO</name>